<evidence type="ECO:0000313" key="2">
    <source>
        <dbReference type="Proteomes" id="UP000214588"/>
    </source>
</evidence>
<sequence>MNNKSKIITLIVILLILPWIVWSFGPQEELDVAIFNKTVSDGSFSEHQGVTWLLNHLKYTQSDGKIYNENKDYYGVVPIKASNNDFEFRPLQKDLTDKDVIYIADTYGLTDQKEEFSGLQYNEIESITKAAYNGTTIISEFNTFSNPTPDHVREYMYELLGVRWTGWVGKYFSDLSDSNSIPGEVFKIYQDDNNTYDYEGEGFIFLNEKKQQVVILDESKTSHIKGINMTFTEQGEKFLGLKDDTSYTGWFDITEHDEETKSLADFDLTASLTENGLNQAKEYGIPEEFSAISKFSNSIYDAYYMSGSFSNISSTPFHNLAGLAKIMSGVSSVLDNQTRFYWRTYVPVMENILAKAHAVSERSDKLEELKYEHVYEKDNTRMISKTDESHMQIYTGDSFEDLFIKGVNIGIANPGKWFTEFPDKESTYRQWLEKIGDMNVNSVRVYTLMDPSFYRAFLEYNLNNPGDELWLFQNIWPEEHPENDNLLGEEYVEDFYKEIEYVVDAIHGEGKVPKRPGRAYGDYYADVSPYTISYLVGREIETYEVNQTNKLNDITSYQGDYLGVEDGTPTEVWLAKAIDYTMEYEAKKYNWQRPNAFVSWPILDPIDHTKKWQEFVGDEGIFDDEASIDIRNFQRGEDLLAGFYGSYHIYPNYPDFINHNQRYENYQDEEGTFRYGGYLEHFMEKHENFPALVAEFGIATGMGNAHYSPDGYHHGGLTEKEQGEGIIRMMDSIKKENYMGGIIFEWMDEWAKKTWTTEPFMIPYEHNVFWHNVLDPEQNYGILANEAIKPEKAYYELSTENGFERVSFRGNESYLYIDLEFDRAIDLADQSIILGIDTYDREKGQFVYRDKGLTFETGKEFLIEIKNKQDAQILVTPDYNAANMNFASKATNTGEFHPITPLINARIVREDGSVIEEVREDGSTLNYGNFQGTHNHWYKKGDDKLSIRIPWGRINLTDPTSHRVLNDDGNYAYLERDQLNTIETDGFVVSGYLIGNEEEIISDFTSEPFLWETWGEPRYQQRLKKSYDILKEHWD</sequence>
<dbReference type="InterPro" id="IPR017853">
    <property type="entry name" value="GH"/>
</dbReference>
<evidence type="ECO:0000313" key="1">
    <source>
        <dbReference type="EMBL" id="OWZ84827.1"/>
    </source>
</evidence>
<dbReference type="RefSeq" id="WP_089022251.1">
    <property type="nucleotide sequence ID" value="NZ_NIQC01000001.1"/>
</dbReference>
<dbReference type="SUPFAM" id="SSF51445">
    <property type="entry name" value="(Trans)glycosidases"/>
    <property type="match status" value="1"/>
</dbReference>
<dbReference type="OrthoDB" id="916275at2"/>
<dbReference type="Proteomes" id="UP000214588">
    <property type="component" value="Unassembled WGS sequence"/>
</dbReference>
<name>A0A226C338_9FIRM</name>
<keyword evidence="2" id="KW-1185">Reference proteome</keyword>
<organism evidence="1 2">
    <name type="scientific">Natranaerobius trueperi</name>
    <dbReference type="NCBI Taxonomy" id="759412"/>
    <lineage>
        <taxon>Bacteria</taxon>
        <taxon>Bacillati</taxon>
        <taxon>Bacillota</taxon>
        <taxon>Clostridia</taxon>
        <taxon>Natranaerobiales</taxon>
        <taxon>Natranaerobiaceae</taxon>
        <taxon>Natranaerobius</taxon>
    </lineage>
</organism>
<evidence type="ECO:0008006" key="3">
    <source>
        <dbReference type="Google" id="ProtNLM"/>
    </source>
</evidence>
<reference evidence="1 2" key="1">
    <citation type="submission" date="2017-06" db="EMBL/GenBank/DDBJ databases">
        <title>Draft Genome Sequence of Natranaerobius trueperi halophilic, alkalithermophilic bacteria from soda lakes.</title>
        <authorList>
            <person name="Zhao B."/>
        </authorList>
    </citation>
    <scope>NUCLEOTIDE SEQUENCE [LARGE SCALE GENOMIC DNA]</scope>
    <source>
        <strain evidence="1 2">DSM 18760</strain>
    </source>
</reference>
<proteinExistence type="predicted"/>
<dbReference type="EMBL" id="NIQC01000001">
    <property type="protein sequence ID" value="OWZ84827.1"/>
    <property type="molecule type" value="Genomic_DNA"/>
</dbReference>
<dbReference type="AlphaFoldDB" id="A0A226C338"/>
<comment type="caution">
    <text evidence="1">The sequence shown here is derived from an EMBL/GenBank/DDBJ whole genome shotgun (WGS) entry which is preliminary data.</text>
</comment>
<protein>
    <recommendedName>
        <fullName evidence="3">Family 2 glycosyl transferase</fullName>
    </recommendedName>
</protein>
<accession>A0A226C338</accession>
<gene>
    <name evidence="1" type="ORF">CDO51_00005</name>
</gene>